<dbReference type="Gene3D" id="3.40.50.1820">
    <property type="entry name" value="alpha/beta hydrolase"/>
    <property type="match status" value="1"/>
</dbReference>
<dbReference type="STRING" id="1121306.SAMN02745196_00172"/>
<protein>
    <submittedName>
        <fullName evidence="3">Pimeloyl-ACP methyl ester carboxylesterase</fullName>
    </submittedName>
</protein>
<organism evidence="3 4">
    <name type="scientific">Clostridium collagenovorans DSM 3089</name>
    <dbReference type="NCBI Taxonomy" id="1121306"/>
    <lineage>
        <taxon>Bacteria</taxon>
        <taxon>Bacillati</taxon>
        <taxon>Bacillota</taxon>
        <taxon>Clostridia</taxon>
        <taxon>Eubacteriales</taxon>
        <taxon>Clostridiaceae</taxon>
        <taxon>Clostridium</taxon>
    </lineage>
</organism>
<sequence length="294" mass="34405">MKEKFLNSGDMKTRVYEWGNEGKPTLICIHGLGSTSLSFLEVANFLKDEYHIFSIDLPGHGKTTEFKTDKEYEIPNLLKWLCNVIDLIEKDELYLMAHSWGGCIALHYAVNFPEKVKKILLLDGGYHVKSFEYEYFSKVDKSKLGFKPSCTLDEEIQSYESDFDGYVFSNWESFLECEKNNYLRWSDLLEVAAKDLMKKEESGEIRFAVRGRTARGAIKSMYKYPTDELFDKIDVPILLLQATLPDGWREIRELQVKKFKEETNSIVRVLEGTTHLIHWDNPWLIAKYTMEWMR</sequence>
<keyword evidence="4" id="KW-1185">Reference proteome</keyword>
<dbReference type="InterPro" id="IPR029058">
    <property type="entry name" value="AB_hydrolase_fold"/>
</dbReference>
<reference evidence="3 4" key="1">
    <citation type="submission" date="2016-11" db="EMBL/GenBank/DDBJ databases">
        <authorList>
            <person name="Jaros S."/>
            <person name="Januszkiewicz K."/>
            <person name="Wedrychowicz H."/>
        </authorList>
    </citation>
    <scope>NUCLEOTIDE SEQUENCE [LARGE SCALE GENOMIC DNA]</scope>
    <source>
        <strain evidence="3 4">DSM 3089</strain>
    </source>
</reference>
<dbReference type="GO" id="GO:0016787">
    <property type="term" value="F:hydrolase activity"/>
    <property type="evidence" value="ECO:0007669"/>
    <property type="project" value="UniProtKB-KW"/>
</dbReference>
<dbReference type="Pfam" id="PF00561">
    <property type="entry name" value="Abhydrolase_1"/>
    <property type="match status" value="1"/>
</dbReference>
<evidence type="ECO:0000313" key="3">
    <source>
        <dbReference type="EMBL" id="SHH37967.1"/>
    </source>
</evidence>
<dbReference type="InterPro" id="IPR050266">
    <property type="entry name" value="AB_hydrolase_sf"/>
</dbReference>
<dbReference type="InterPro" id="IPR000073">
    <property type="entry name" value="AB_hydrolase_1"/>
</dbReference>
<dbReference type="PANTHER" id="PTHR43798">
    <property type="entry name" value="MONOACYLGLYCEROL LIPASE"/>
    <property type="match status" value="1"/>
</dbReference>
<dbReference type="AlphaFoldDB" id="A0A1M5SH95"/>
<name>A0A1M5SH95_9CLOT</name>
<dbReference type="PRINTS" id="PR00111">
    <property type="entry name" value="ABHYDROLASE"/>
</dbReference>
<dbReference type="PANTHER" id="PTHR43798:SF31">
    <property type="entry name" value="AB HYDROLASE SUPERFAMILY PROTEIN YCLE"/>
    <property type="match status" value="1"/>
</dbReference>
<dbReference type="Proteomes" id="UP000184526">
    <property type="component" value="Unassembled WGS sequence"/>
</dbReference>
<evidence type="ECO:0000256" key="1">
    <source>
        <dbReference type="ARBA" id="ARBA00022801"/>
    </source>
</evidence>
<gene>
    <name evidence="3" type="ORF">SAMN02745196_00172</name>
</gene>
<evidence type="ECO:0000259" key="2">
    <source>
        <dbReference type="Pfam" id="PF00561"/>
    </source>
</evidence>
<dbReference type="InterPro" id="IPR000639">
    <property type="entry name" value="Epox_hydrolase-like"/>
</dbReference>
<dbReference type="GO" id="GO:0016020">
    <property type="term" value="C:membrane"/>
    <property type="evidence" value="ECO:0007669"/>
    <property type="project" value="TreeGrafter"/>
</dbReference>
<evidence type="ECO:0000313" key="4">
    <source>
        <dbReference type="Proteomes" id="UP000184526"/>
    </source>
</evidence>
<keyword evidence="1" id="KW-0378">Hydrolase</keyword>
<dbReference type="PRINTS" id="PR00412">
    <property type="entry name" value="EPOXHYDRLASE"/>
</dbReference>
<dbReference type="EMBL" id="FQXP01000003">
    <property type="protein sequence ID" value="SHH37967.1"/>
    <property type="molecule type" value="Genomic_DNA"/>
</dbReference>
<accession>A0A1M5SH95</accession>
<feature type="domain" description="AB hydrolase-1" evidence="2">
    <location>
        <begin position="24"/>
        <end position="282"/>
    </location>
</feature>
<dbReference type="OrthoDB" id="9775557at2"/>
<dbReference type="SUPFAM" id="SSF53474">
    <property type="entry name" value="alpha/beta-Hydrolases"/>
    <property type="match status" value="1"/>
</dbReference>
<proteinExistence type="predicted"/>